<gene>
    <name evidence="1" type="ORF">E2C01_044415</name>
</gene>
<keyword evidence="2" id="KW-1185">Reference proteome</keyword>
<evidence type="ECO:0000313" key="2">
    <source>
        <dbReference type="Proteomes" id="UP000324222"/>
    </source>
</evidence>
<protein>
    <submittedName>
        <fullName evidence="1">Uncharacterized protein</fullName>
    </submittedName>
</protein>
<comment type="caution">
    <text evidence="1">The sequence shown here is derived from an EMBL/GenBank/DDBJ whole genome shotgun (WGS) entry which is preliminary data.</text>
</comment>
<evidence type="ECO:0000313" key="1">
    <source>
        <dbReference type="EMBL" id="MPC50585.1"/>
    </source>
</evidence>
<dbReference type="Proteomes" id="UP000324222">
    <property type="component" value="Unassembled WGS sequence"/>
</dbReference>
<dbReference type="EMBL" id="VSRR010009602">
    <property type="protein sequence ID" value="MPC50585.1"/>
    <property type="molecule type" value="Genomic_DNA"/>
</dbReference>
<dbReference type="AlphaFoldDB" id="A0A5B7FZ62"/>
<sequence>MFPINPIHTFLSLTSVLPAAIHLIFSSSSSSFPSSSSLFSPSSSHTCRKIIPVINFALMGKVDKNNALGRVYDECCPSVTRPEDHLPTSDAQLLVLHPQKKESVYLPRQRGEPWETLELPGEAPPAKLNVNKIEVKSPISPVMREKRYCKITDSS</sequence>
<organism evidence="1 2">
    <name type="scientific">Portunus trituberculatus</name>
    <name type="common">Swimming crab</name>
    <name type="synonym">Neptunus trituberculatus</name>
    <dbReference type="NCBI Taxonomy" id="210409"/>
    <lineage>
        <taxon>Eukaryota</taxon>
        <taxon>Metazoa</taxon>
        <taxon>Ecdysozoa</taxon>
        <taxon>Arthropoda</taxon>
        <taxon>Crustacea</taxon>
        <taxon>Multicrustacea</taxon>
        <taxon>Malacostraca</taxon>
        <taxon>Eumalacostraca</taxon>
        <taxon>Eucarida</taxon>
        <taxon>Decapoda</taxon>
        <taxon>Pleocyemata</taxon>
        <taxon>Brachyura</taxon>
        <taxon>Eubrachyura</taxon>
        <taxon>Portunoidea</taxon>
        <taxon>Portunidae</taxon>
        <taxon>Portuninae</taxon>
        <taxon>Portunus</taxon>
    </lineage>
</organism>
<name>A0A5B7FZ62_PORTR</name>
<proteinExistence type="predicted"/>
<reference evidence="1 2" key="1">
    <citation type="submission" date="2019-05" db="EMBL/GenBank/DDBJ databases">
        <title>Another draft genome of Portunus trituberculatus and its Hox gene families provides insights of decapod evolution.</title>
        <authorList>
            <person name="Jeong J.-H."/>
            <person name="Song I."/>
            <person name="Kim S."/>
            <person name="Choi T."/>
            <person name="Kim D."/>
            <person name="Ryu S."/>
            <person name="Kim W."/>
        </authorList>
    </citation>
    <scope>NUCLEOTIDE SEQUENCE [LARGE SCALE GENOMIC DNA]</scope>
    <source>
        <tissue evidence="1">Muscle</tissue>
    </source>
</reference>
<accession>A0A5B7FZ62</accession>